<name>A0ACC0B220_CATRO</name>
<evidence type="ECO:0000313" key="2">
    <source>
        <dbReference type="Proteomes" id="UP001060085"/>
    </source>
</evidence>
<protein>
    <submittedName>
        <fullName evidence="1">Uncharacterized protein</fullName>
    </submittedName>
</protein>
<comment type="caution">
    <text evidence="1">The sequence shown here is derived from an EMBL/GenBank/DDBJ whole genome shotgun (WGS) entry which is preliminary data.</text>
</comment>
<gene>
    <name evidence="1" type="ORF">M9H77_16546</name>
</gene>
<proteinExistence type="predicted"/>
<dbReference type="Proteomes" id="UP001060085">
    <property type="component" value="Linkage Group LG04"/>
</dbReference>
<keyword evidence="2" id="KW-1185">Reference proteome</keyword>
<sequence length="305" mass="35310">MVHCMIFLVEEKSKNIDDTANKDAQELGQERKADACIIENESEQANTKKLVKEKKAECPSEKKCKKSSVRRGVIGTHKKWIDDKFKEDLVDVKMAQIVPEDGLHDSDKLFEDSHSSVDEKELLKNDLIRIRARCKGNNCTWRIFGKVIPNAEGFEIHTLQPKHTCSRSLRTKWLVLSIKEFKEKVHRELIVDVTQSKVYRARRIAKALIEGRYKEQYKLLWRFEGEKPEDYIDEFYSISSYKKAYKPIINPTNGLNNWPKSNKPELQAPAKLKLPGHPKGKRRPELGEKGYMNSEEGFKGLIEPV</sequence>
<reference evidence="2" key="1">
    <citation type="journal article" date="2023" name="Nat. Plants">
        <title>Single-cell RNA sequencing provides a high-resolution roadmap for understanding the multicellular compartmentation of specialized metabolism.</title>
        <authorList>
            <person name="Sun S."/>
            <person name="Shen X."/>
            <person name="Li Y."/>
            <person name="Li Y."/>
            <person name="Wang S."/>
            <person name="Li R."/>
            <person name="Zhang H."/>
            <person name="Shen G."/>
            <person name="Guo B."/>
            <person name="Wei J."/>
            <person name="Xu J."/>
            <person name="St-Pierre B."/>
            <person name="Chen S."/>
            <person name="Sun C."/>
        </authorList>
    </citation>
    <scope>NUCLEOTIDE SEQUENCE [LARGE SCALE GENOMIC DNA]</scope>
</reference>
<dbReference type="EMBL" id="CM044704">
    <property type="protein sequence ID" value="KAI5666693.1"/>
    <property type="molecule type" value="Genomic_DNA"/>
</dbReference>
<evidence type="ECO:0000313" key="1">
    <source>
        <dbReference type="EMBL" id="KAI5666693.1"/>
    </source>
</evidence>
<organism evidence="1 2">
    <name type="scientific">Catharanthus roseus</name>
    <name type="common">Madagascar periwinkle</name>
    <name type="synonym">Vinca rosea</name>
    <dbReference type="NCBI Taxonomy" id="4058"/>
    <lineage>
        <taxon>Eukaryota</taxon>
        <taxon>Viridiplantae</taxon>
        <taxon>Streptophyta</taxon>
        <taxon>Embryophyta</taxon>
        <taxon>Tracheophyta</taxon>
        <taxon>Spermatophyta</taxon>
        <taxon>Magnoliopsida</taxon>
        <taxon>eudicotyledons</taxon>
        <taxon>Gunneridae</taxon>
        <taxon>Pentapetalae</taxon>
        <taxon>asterids</taxon>
        <taxon>lamiids</taxon>
        <taxon>Gentianales</taxon>
        <taxon>Apocynaceae</taxon>
        <taxon>Rauvolfioideae</taxon>
        <taxon>Vinceae</taxon>
        <taxon>Catharanthinae</taxon>
        <taxon>Catharanthus</taxon>
    </lineage>
</organism>
<accession>A0ACC0B220</accession>